<gene>
    <name evidence="11" type="ORF">LTR78_008813</name>
</gene>
<keyword evidence="4" id="KW-0132">Cell division</keyword>
<protein>
    <submittedName>
        <fullName evidence="11">Uncharacterized protein</fullName>
    </submittedName>
</protein>
<keyword evidence="3" id="KW-0158">Chromosome</keyword>
<dbReference type="EMBL" id="JAUTXT010000044">
    <property type="protein sequence ID" value="KAK3671352.1"/>
    <property type="molecule type" value="Genomic_DNA"/>
</dbReference>
<keyword evidence="7" id="KW-0175">Coiled coil</keyword>
<keyword evidence="12" id="KW-1185">Reference proteome</keyword>
<evidence type="ECO:0000256" key="4">
    <source>
        <dbReference type="ARBA" id="ARBA00022618"/>
    </source>
</evidence>
<dbReference type="AlphaFoldDB" id="A0AAE0WGU4"/>
<evidence type="ECO:0000256" key="1">
    <source>
        <dbReference type="ARBA" id="ARBA00004629"/>
    </source>
</evidence>
<feature type="compositionally biased region" description="Basic and acidic residues" evidence="10">
    <location>
        <begin position="316"/>
        <end position="330"/>
    </location>
</feature>
<comment type="similarity">
    <text evidence="2">Belongs to the mis12 family.</text>
</comment>
<feature type="region of interest" description="Disordered" evidence="10">
    <location>
        <begin position="262"/>
        <end position="330"/>
    </location>
</feature>
<keyword evidence="9" id="KW-0137">Centromere</keyword>
<evidence type="ECO:0000256" key="5">
    <source>
        <dbReference type="ARBA" id="ARBA00022776"/>
    </source>
</evidence>
<dbReference type="GO" id="GO:0000070">
    <property type="term" value="P:mitotic sister chromatid segregation"/>
    <property type="evidence" value="ECO:0007669"/>
    <property type="project" value="TreeGrafter"/>
</dbReference>
<comment type="caution">
    <text evidence="11">The sequence shown here is derived from an EMBL/GenBank/DDBJ whole genome shotgun (WGS) entry which is preliminary data.</text>
</comment>
<evidence type="ECO:0000256" key="9">
    <source>
        <dbReference type="ARBA" id="ARBA00023328"/>
    </source>
</evidence>
<evidence type="ECO:0000256" key="7">
    <source>
        <dbReference type="ARBA" id="ARBA00023054"/>
    </source>
</evidence>
<proteinExistence type="inferred from homology"/>
<comment type="subcellular location">
    <subcellularLocation>
        <location evidence="1">Chromosome</location>
        <location evidence="1">Centromere</location>
        <location evidence="1">Kinetochore</location>
    </subcellularLocation>
</comment>
<evidence type="ECO:0000256" key="2">
    <source>
        <dbReference type="ARBA" id="ARBA00008643"/>
    </source>
</evidence>
<evidence type="ECO:0000256" key="6">
    <source>
        <dbReference type="ARBA" id="ARBA00022838"/>
    </source>
</evidence>
<reference evidence="11" key="1">
    <citation type="submission" date="2023-07" db="EMBL/GenBank/DDBJ databases">
        <title>Black Yeasts Isolated from many extreme environments.</title>
        <authorList>
            <person name="Coleine C."/>
            <person name="Stajich J.E."/>
            <person name="Selbmann L."/>
        </authorList>
    </citation>
    <scope>NUCLEOTIDE SEQUENCE</scope>
    <source>
        <strain evidence="11">CCFEE 5485</strain>
    </source>
</reference>
<organism evidence="11 12">
    <name type="scientific">Recurvomyces mirabilis</name>
    <dbReference type="NCBI Taxonomy" id="574656"/>
    <lineage>
        <taxon>Eukaryota</taxon>
        <taxon>Fungi</taxon>
        <taxon>Dikarya</taxon>
        <taxon>Ascomycota</taxon>
        <taxon>Pezizomycotina</taxon>
        <taxon>Dothideomycetes</taxon>
        <taxon>Dothideomycetidae</taxon>
        <taxon>Mycosphaerellales</taxon>
        <taxon>Teratosphaeriaceae</taxon>
        <taxon>Recurvomyces</taxon>
    </lineage>
</organism>
<evidence type="ECO:0000313" key="11">
    <source>
        <dbReference type="EMBL" id="KAK3671352.1"/>
    </source>
</evidence>
<dbReference type="Proteomes" id="UP001274830">
    <property type="component" value="Unassembled WGS sequence"/>
</dbReference>
<evidence type="ECO:0000256" key="8">
    <source>
        <dbReference type="ARBA" id="ARBA00023306"/>
    </source>
</evidence>
<evidence type="ECO:0000256" key="3">
    <source>
        <dbReference type="ARBA" id="ARBA00022454"/>
    </source>
</evidence>
<dbReference type="PANTHER" id="PTHR14527">
    <property type="entry name" value="PROTEIN MIS12 HOMOLOG"/>
    <property type="match status" value="1"/>
</dbReference>
<dbReference type="GO" id="GO:0000444">
    <property type="term" value="C:MIS12/MIND type complex"/>
    <property type="evidence" value="ECO:0007669"/>
    <property type="project" value="TreeGrafter"/>
</dbReference>
<dbReference type="GO" id="GO:0051382">
    <property type="term" value="P:kinetochore assembly"/>
    <property type="evidence" value="ECO:0007669"/>
    <property type="project" value="TreeGrafter"/>
</dbReference>
<dbReference type="PANTHER" id="PTHR14527:SF2">
    <property type="entry name" value="PROTEIN MIS12 HOMOLOG"/>
    <property type="match status" value="1"/>
</dbReference>
<dbReference type="InterPro" id="IPR008685">
    <property type="entry name" value="Centromere_Mis12"/>
</dbReference>
<keyword evidence="6" id="KW-0995">Kinetochore</keyword>
<dbReference type="Pfam" id="PF05859">
    <property type="entry name" value="Mis12"/>
    <property type="match status" value="1"/>
</dbReference>
<accession>A0AAE0WGU4</accession>
<keyword evidence="8" id="KW-0131">Cell cycle</keyword>
<sequence length="330" mass="36197">MATAHQIQNALLTEHFRYTPLTLLDDIINNVNELVFRAVNAIEEGLNAISPQSLGFKLDPNHAEALTSQESKQDALDELKQTELGNGCVQLESLLNSTVDRDFDKFEIYTLRNILALGHEDEAKDLAGWVQLEHYRHLEVASPDSTPTPEAVQLQRRKLQETQKLNAMLKAEEAKNAAILEQLHALLGTNAQQQQPPGDGSASPFAFLTGSKTSQNVAYTMTHLPALREILLQLKDSLHTLPNARHTAQNDDSRDAKRRTYLDAQSKRAVQRRGVEADSAGAQAGGTGAGGRRVARDEVEGMEAVVQALVGGAAPARRDGEQGRDEEMEQ</sequence>
<dbReference type="GO" id="GO:0005634">
    <property type="term" value="C:nucleus"/>
    <property type="evidence" value="ECO:0007669"/>
    <property type="project" value="InterPro"/>
</dbReference>
<evidence type="ECO:0000256" key="10">
    <source>
        <dbReference type="SAM" id="MobiDB-lite"/>
    </source>
</evidence>
<evidence type="ECO:0000313" key="12">
    <source>
        <dbReference type="Proteomes" id="UP001274830"/>
    </source>
</evidence>
<dbReference type="GO" id="GO:0051301">
    <property type="term" value="P:cell division"/>
    <property type="evidence" value="ECO:0007669"/>
    <property type="project" value="UniProtKB-KW"/>
</dbReference>
<keyword evidence="5" id="KW-0498">Mitosis</keyword>
<name>A0AAE0WGU4_9PEZI</name>